<evidence type="ECO:0000313" key="2">
    <source>
        <dbReference type="Proteomes" id="UP000247807"/>
    </source>
</evidence>
<accession>A0A318R7W7</accession>
<reference evidence="1 2" key="1">
    <citation type="journal article" date="2018" name="Appl. Environ. Microbiol.">
        <title>Genome rearrangement shapes Prochlorococcus ecological adaptation.</title>
        <authorList>
            <person name="Yan W."/>
            <person name="Wei S."/>
            <person name="Wang Q."/>
            <person name="Xiao X."/>
            <person name="Zeng Q."/>
            <person name="Jiao N."/>
            <person name="Zhang R."/>
        </authorList>
    </citation>
    <scope>NUCLEOTIDE SEQUENCE [LARGE SCALE GENOMIC DNA]</scope>
    <source>
        <strain evidence="1 2">XMU1408</strain>
    </source>
</reference>
<protein>
    <submittedName>
        <fullName evidence="1">Uncharacterized protein</fullName>
    </submittedName>
</protein>
<dbReference type="OrthoDB" id="9902900at2"/>
<gene>
    <name evidence="1" type="ORF">DNJ73_08290</name>
</gene>
<organism evidence="1 2">
    <name type="scientific">Prochlorococcus marinus XMU1408</name>
    <dbReference type="NCBI Taxonomy" id="2213228"/>
    <lineage>
        <taxon>Bacteria</taxon>
        <taxon>Bacillati</taxon>
        <taxon>Cyanobacteriota</taxon>
        <taxon>Cyanophyceae</taxon>
        <taxon>Synechococcales</taxon>
        <taxon>Prochlorococcaceae</taxon>
        <taxon>Prochlorococcus</taxon>
    </lineage>
</organism>
<proteinExistence type="predicted"/>
<dbReference type="AlphaFoldDB" id="A0A318R7W7"/>
<name>A0A318R7W7_PROMR</name>
<dbReference type="RefSeq" id="WP_158467227.1">
    <property type="nucleotide sequence ID" value="NZ_QJUE01000005.1"/>
</dbReference>
<sequence length="61" mass="7117">MEFNQDKTENSKDIVNKSGKVFISENIESLRYLYPNGHRLTHQMRWFKGSTDRGSNLDIAV</sequence>
<evidence type="ECO:0000313" key="1">
    <source>
        <dbReference type="EMBL" id="PYE01398.1"/>
    </source>
</evidence>
<comment type="caution">
    <text evidence="1">The sequence shown here is derived from an EMBL/GenBank/DDBJ whole genome shotgun (WGS) entry which is preliminary data.</text>
</comment>
<dbReference type="EMBL" id="QJUE01000005">
    <property type="protein sequence ID" value="PYE01398.1"/>
    <property type="molecule type" value="Genomic_DNA"/>
</dbReference>
<dbReference type="Proteomes" id="UP000247807">
    <property type="component" value="Unassembled WGS sequence"/>
</dbReference>